<accession>X1IGZ9</accession>
<dbReference type="EMBL" id="BARU01036789">
    <property type="protein sequence ID" value="GAH80962.1"/>
    <property type="molecule type" value="Genomic_DNA"/>
</dbReference>
<evidence type="ECO:0000313" key="1">
    <source>
        <dbReference type="EMBL" id="GAH80962.1"/>
    </source>
</evidence>
<organism evidence="1">
    <name type="scientific">marine sediment metagenome</name>
    <dbReference type="NCBI Taxonomy" id="412755"/>
    <lineage>
        <taxon>unclassified sequences</taxon>
        <taxon>metagenomes</taxon>
        <taxon>ecological metagenomes</taxon>
    </lineage>
</organism>
<protein>
    <submittedName>
        <fullName evidence="1">Uncharacterized protein</fullName>
    </submittedName>
</protein>
<comment type="caution">
    <text evidence="1">The sequence shown here is derived from an EMBL/GenBank/DDBJ whole genome shotgun (WGS) entry which is preliminary data.</text>
</comment>
<name>X1IGZ9_9ZZZZ</name>
<feature type="non-terminal residue" evidence="1">
    <location>
        <position position="82"/>
    </location>
</feature>
<reference evidence="1" key="1">
    <citation type="journal article" date="2014" name="Front. Microbiol.">
        <title>High frequency of phylogenetically diverse reductive dehalogenase-homologous genes in deep subseafloor sedimentary metagenomes.</title>
        <authorList>
            <person name="Kawai M."/>
            <person name="Futagami T."/>
            <person name="Toyoda A."/>
            <person name="Takaki Y."/>
            <person name="Nishi S."/>
            <person name="Hori S."/>
            <person name="Arai W."/>
            <person name="Tsubouchi T."/>
            <person name="Morono Y."/>
            <person name="Uchiyama I."/>
            <person name="Ito T."/>
            <person name="Fujiyama A."/>
            <person name="Inagaki F."/>
            <person name="Takami H."/>
        </authorList>
    </citation>
    <scope>NUCLEOTIDE SEQUENCE</scope>
    <source>
        <strain evidence="1">Expedition CK06-06</strain>
    </source>
</reference>
<proteinExistence type="predicted"/>
<gene>
    <name evidence="1" type="ORF">S03H2_57394</name>
</gene>
<dbReference type="AlphaFoldDB" id="X1IGZ9"/>
<sequence>MNAGAASSEGGAEEQDDRRIVARYGRMKHIGLFRHDMDPPPKVGSKVVLRTDRGAELGEVLASVDEGPGHRIASDVLDGYIA</sequence>